<feature type="transmembrane region" description="Helical" evidence="7">
    <location>
        <begin position="73"/>
        <end position="90"/>
    </location>
</feature>
<evidence type="ECO:0000313" key="8">
    <source>
        <dbReference type="EMBL" id="CAE7699785.1"/>
    </source>
</evidence>
<dbReference type="GO" id="GO:0016020">
    <property type="term" value="C:membrane"/>
    <property type="evidence" value="ECO:0007669"/>
    <property type="project" value="UniProtKB-SubCell"/>
</dbReference>
<protein>
    <submittedName>
        <fullName evidence="8">Cyb5r2 protein</fullName>
    </submittedName>
</protein>
<dbReference type="PANTHER" id="PTHR33281">
    <property type="entry name" value="UPF0187 PROTEIN YNEE"/>
    <property type="match status" value="1"/>
</dbReference>
<keyword evidence="9" id="KW-1185">Reference proteome</keyword>
<keyword evidence="6 7" id="KW-0472">Membrane</keyword>
<dbReference type="InterPro" id="IPR044669">
    <property type="entry name" value="YneE/VCCN1/2-like"/>
</dbReference>
<sequence>MGRVSHVVGRVSAATGVQARGATMDRKQMCCKVSYPLLAGIFSGTMGATLKAVQSYVDTEGWIEKNIAFDPTAFGTFGTCLGFLIVFRTAQSYGRFWEGIDMVYEIMGHWFNAASNALAFTRAPNSKASAKDVDDFHQLVVRLFSLLNCVVLQELEGLEVRAGKLNFTVLDLSRLDKQTRFSVLHPKDRSRPEQVYHAISKVMMRAINDGVMAAPPPVVSRVYHEMGLGMSKMHAAMRLGTVDFPAPYLFALKAMLCIYMFLTPVAVIGWAQTIAFAGFFSMLLVFAMWGLLTLAAELDNPYLKTGFSFDKEVVQGKLNKALMTILLEESRPVAHLEEATASDMLSADEFSAAEYTLEDLKLNTFDRLSQVLPGQAD</sequence>
<evidence type="ECO:0000256" key="4">
    <source>
        <dbReference type="ARBA" id="ARBA00022989"/>
    </source>
</evidence>
<dbReference type="GO" id="GO:0005254">
    <property type="term" value="F:chloride channel activity"/>
    <property type="evidence" value="ECO:0007669"/>
    <property type="project" value="InterPro"/>
</dbReference>
<keyword evidence="2" id="KW-0813">Transport</keyword>
<dbReference type="EMBL" id="CAJNIZ010044740">
    <property type="protein sequence ID" value="CAE7699785.1"/>
    <property type="molecule type" value="Genomic_DNA"/>
</dbReference>
<evidence type="ECO:0000313" key="9">
    <source>
        <dbReference type="Proteomes" id="UP000649617"/>
    </source>
</evidence>
<feature type="transmembrane region" description="Helical" evidence="7">
    <location>
        <begin position="274"/>
        <end position="295"/>
    </location>
</feature>
<evidence type="ECO:0000256" key="1">
    <source>
        <dbReference type="ARBA" id="ARBA00004141"/>
    </source>
</evidence>
<evidence type="ECO:0000256" key="3">
    <source>
        <dbReference type="ARBA" id="ARBA00022692"/>
    </source>
</evidence>
<dbReference type="Proteomes" id="UP000649617">
    <property type="component" value="Unassembled WGS sequence"/>
</dbReference>
<proteinExistence type="predicted"/>
<accession>A0A812X0L9</accession>
<reference evidence="8" key="1">
    <citation type="submission" date="2021-02" db="EMBL/GenBank/DDBJ databases">
        <authorList>
            <person name="Dougan E. K."/>
            <person name="Rhodes N."/>
            <person name="Thang M."/>
            <person name="Chan C."/>
        </authorList>
    </citation>
    <scope>NUCLEOTIDE SEQUENCE</scope>
</reference>
<keyword evidence="4 7" id="KW-1133">Transmembrane helix</keyword>
<dbReference type="PANTHER" id="PTHR33281:SF20">
    <property type="match status" value="1"/>
</dbReference>
<comment type="caution">
    <text evidence="8">The sequence shown here is derived from an EMBL/GenBank/DDBJ whole genome shotgun (WGS) entry which is preliminary data.</text>
</comment>
<feature type="transmembrane region" description="Helical" evidence="7">
    <location>
        <begin position="33"/>
        <end position="53"/>
    </location>
</feature>
<dbReference type="Pfam" id="PF25539">
    <property type="entry name" value="Bestrophin_2"/>
    <property type="match status" value="1"/>
</dbReference>
<keyword evidence="3 7" id="KW-0812">Transmembrane</keyword>
<evidence type="ECO:0000256" key="6">
    <source>
        <dbReference type="ARBA" id="ARBA00023136"/>
    </source>
</evidence>
<comment type="subcellular location">
    <subcellularLocation>
        <location evidence="1">Membrane</location>
        <topology evidence="1">Multi-pass membrane protein</topology>
    </subcellularLocation>
</comment>
<gene>
    <name evidence="8" type="primary">cyb5r2</name>
    <name evidence="8" type="ORF">SPIL2461_LOCUS19669</name>
</gene>
<keyword evidence="5" id="KW-0406">Ion transport</keyword>
<name>A0A812X0L9_SYMPI</name>
<evidence type="ECO:0000256" key="7">
    <source>
        <dbReference type="SAM" id="Phobius"/>
    </source>
</evidence>
<organism evidence="8 9">
    <name type="scientific">Symbiodinium pilosum</name>
    <name type="common">Dinoflagellate</name>
    <dbReference type="NCBI Taxonomy" id="2952"/>
    <lineage>
        <taxon>Eukaryota</taxon>
        <taxon>Sar</taxon>
        <taxon>Alveolata</taxon>
        <taxon>Dinophyceae</taxon>
        <taxon>Suessiales</taxon>
        <taxon>Symbiodiniaceae</taxon>
        <taxon>Symbiodinium</taxon>
    </lineage>
</organism>
<evidence type="ECO:0000256" key="5">
    <source>
        <dbReference type="ARBA" id="ARBA00023065"/>
    </source>
</evidence>
<dbReference type="AlphaFoldDB" id="A0A812X0L9"/>
<evidence type="ECO:0000256" key="2">
    <source>
        <dbReference type="ARBA" id="ARBA00022448"/>
    </source>
</evidence>
<feature type="transmembrane region" description="Helical" evidence="7">
    <location>
        <begin position="248"/>
        <end position="268"/>
    </location>
</feature>
<dbReference type="OrthoDB" id="427412at2759"/>